<dbReference type="GO" id="GO:0008395">
    <property type="term" value="F:steroid hydroxylase activity"/>
    <property type="evidence" value="ECO:0007669"/>
    <property type="project" value="TreeGrafter"/>
</dbReference>
<dbReference type="AlphaFoldDB" id="A0A8S0Z2C0"/>
<evidence type="ECO:0000256" key="6">
    <source>
        <dbReference type="ARBA" id="ARBA00022617"/>
    </source>
</evidence>
<accession>A0A8S0Z2C0</accession>
<keyword evidence="6 14" id="KW-0349">Heme</keyword>
<feature type="binding site" description="axial binding residue" evidence="14">
    <location>
        <position position="454"/>
    </location>
    <ligand>
        <name>heme</name>
        <dbReference type="ChEBI" id="CHEBI:30413"/>
    </ligand>
    <ligandPart>
        <name>Fe</name>
        <dbReference type="ChEBI" id="CHEBI:18248"/>
    </ligandPart>
</feature>
<dbReference type="InterPro" id="IPR036396">
    <property type="entry name" value="Cyt_P450_sf"/>
</dbReference>
<dbReference type="Pfam" id="PF00067">
    <property type="entry name" value="p450"/>
    <property type="match status" value="1"/>
</dbReference>
<dbReference type="GO" id="GO:0006082">
    <property type="term" value="P:organic acid metabolic process"/>
    <property type="evidence" value="ECO:0007669"/>
    <property type="project" value="TreeGrafter"/>
</dbReference>
<protein>
    <recommendedName>
        <fullName evidence="19">Cytochrome P450 303a1</fullName>
    </recommendedName>
</protein>
<evidence type="ECO:0000256" key="15">
    <source>
        <dbReference type="RuleBase" id="RU000461"/>
    </source>
</evidence>
<keyword evidence="9" id="KW-0492">Microsome</keyword>
<dbReference type="GO" id="GO:0005789">
    <property type="term" value="C:endoplasmic reticulum membrane"/>
    <property type="evidence" value="ECO:0007669"/>
    <property type="project" value="UniProtKB-SubCell"/>
</dbReference>
<evidence type="ECO:0000256" key="9">
    <source>
        <dbReference type="ARBA" id="ARBA00022848"/>
    </source>
</evidence>
<dbReference type="Gene3D" id="1.10.630.10">
    <property type="entry name" value="Cytochrome P450"/>
    <property type="match status" value="1"/>
</dbReference>
<keyword evidence="7 14" id="KW-0479">Metal-binding</keyword>
<evidence type="ECO:0000256" key="7">
    <source>
        <dbReference type="ARBA" id="ARBA00022723"/>
    </source>
</evidence>
<evidence type="ECO:0000256" key="2">
    <source>
        <dbReference type="ARBA" id="ARBA00003690"/>
    </source>
</evidence>
<dbReference type="PRINTS" id="PR00385">
    <property type="entry name" value="P450"/>
</dbReference>
<dbReference type="SUPFAM" id="SSF48264">
    <property type="entry name" value="Cytochrome P450"/>
    <property type="match status" value="1"/>
</dbReference>
<reference evidence="17 18" key="1">
    <citation type="submission" date="2020-04" db="EMBL/GenBank/DDBJ databases">
        <authorList>
            <person name="Wallbank WR R."/>
            <person name="Pardo Diaz C."/>
            <person name="Kozak K."/>
            <person name="Martin S."/>
            <person name="Jiggins C."/>
            <person name="Moest M."/>
            <person name="Warren A I."/>
            <person name="Byers J.R.P. K."/>
            <person name="Montejo-Kovacevich G."/>
            <person name="Yen C E."/>
        </authorList>
    </citation>
    <scope>NUCLEOTIDE SEQUENCE [LARGE SCALE GENOMIC DNA]</scope>
</reference>
<dbReference type="FunFam" id="1.10.630.10:FF:000238">
    <property type="entry name" value="Cytochrome P450 2A6"/>
    <property type="match status" value="1"/>
</dbReference>
<dbReference type="GO" id="GO:0006805">
    <property type="term" value="P:xenobiotic metabolic process"/>
    <property type="evidence" value="ECO:0007669"/>
    <property type="project" value="TreeGrafter"/>
</dbReference>
<evidence type="ECO:0000256" key="5">
    <source>
        <dbReference type="ARBA" id="ARBA00010617"/>
    </source>
</evidence>
<keyword evidence="16" id="KW-1133">Transmembrane helix</keyword>
<dbReference type="GO" id="GO:0016712">
    <property type="term" value="F:oxidoreductase activity, acting on paired donors, with incorporation or reduction of molecular oxygen, reduced flavin or flavoprotein as one donor, and incorporation of one atom of oxygen"/>
    <property type="evidence" value="ECO:0007669"/>
    <property type="project" value="TreeGrafter"/>
</dbReference>
<evidence type="ECO:0000256" key="8">
    <source>
        <dbReference type="ARBA" id="ARBA00022824"/>
    </source>
</evidence>
<dbReference type="OrthoDB" id="1055148at2759"/>
<evidence type="ECO:0000256" key="16">
    <source>
        <dbReference type="SAM" id="Phobius"/>
    </source>
</evidence>
<keyword evidence="11 14" id="KW-0408">Iron</keyword>
<gene>
    <name evidence="17" type="ORF">APLA_LOCUS2810</name>
</gene>
<evidence type="ECO:0000256" key="13">
    <source>
        <dbReference type="ARBA" id="ARBA00023136"/>
    </source>
</evidence>
<dbReference type="GO" id="GO:0020037">
    <property type="term" value="F:heme binding"/>
    <property type="evidence" value="ECO:0007669"/>
    <property type="project" value="InterPro"/>
</dbReference>
<organism evidence="17 18">
    <name type="scientific">Arctia plantaginis</name>
    <name type="common">Wood tiger moth</name>
    <name type="synonym">Phalaena plantaginis</name>
    <dbReference type="NCBI Taxonomy" id="874455"/>
    <lineage>
        <taxon>Eukaryota</taxon>
        <taxon>Metazoa</taxon>
        <taxon>Ecdysozoa</taxon>
        <taxon>Arthropoda</taxon>
        <taxon>Hexapoda</taxon>
        <taxon>Insecta</taxon>
        <taxon>Pterygota</taxon>
        <taxon>Neoptera</taxon>
        <taxon>Endopterygota</taxon>
        <taxon>Lepidoptera</taxon>
        <taxon>Glossata</taxon>
        <taxon>Ditrysia</taxon>
        <taxon>Noctuoidea</taxon>
        <taxon>Erebidae</taxon>
        <taxon>Arctiinae</taxon>
        <taxon>Arctia</taxon>
    </lineage>
</organism>
<feature type="transmembrane region" description="Helical" evidence="16">
    <location>
        <begin position="12"/>
        <end position="28"/>
    </location>
</feature>
<keyword evidence="12 15" id="KW-0503">Monooxygenase</keyword>
<evidence type="ECO:0000256" key="10">
    <source>
        <dbReference type="ARBA" id="ARBA00023002"/>
    </source>
</evidence>
<dbReference type="InterPro" id="IPR050182">
    <property type="entry name" value="Cytochrome_P450_fam2"/>
</dbReference>
<evidence type="ECO:0000313" key="17">
    <source>
        <dbReference type="EMBL" id="CAB3226338.1"/>
    </source>
</evidence>
<dbReference type="PANTHER" id="PTHR24300">
    <property type="entry name" value="CYTOCHROME P450 508A4-RELATED"/>
    <property type="match status" value="1"/>
</dbReference>
<dbReference type="InterPro" id="IPR001128">
    <property type="entry name" value="Cyt_P450"/>
</dbReference>
<dbReference type="PANTHER" id="PTHR24300:SF376">
    <property type="entry name" value="CYTOCHROME P450 15A1"/>
    <property type="match status" value="1"/>
</dbReference>
<evidence type="ECO:0000256" key="14">
    <source>
        <dbReference type="PIRSR" id="PIRSR602401-1"/>
    </source>
</evidence>
<keyword evidence="18" id="KW-1185">Reference proteome</keyword>
<dbReference type="InterPro" id="IPR017972">
    <property type="entry name" value="Cyt_P450_CS"/>
</dbReference>
<sequence length="514" mass="59614">MIDYTDNNTQMWVAVIILLIWVCVSLCFDSRKPKYFPPGPDWLPFFGCAYTVKKLREQNGYLYKAVNLLAEMHGVSNSCLGIRIGKDRIVMVNSLEAIKEMLLSEDIDGRPKGIFYQTRTWGERRGVLLTDGELWKEQRRFLILHLKAFGFGRQGMQEIARWEAAHMVNDVMTMASRESTLKVVLPMHNFFNTYILNTLWTMMAGIRYRARDPQMQVLQTLLFDLFATVDMVGTVFSHFPILSIIFPESSGYNTFVKTHKKIWDFLHEEINRHKDRFDPDNEDRDFMDAYIRVLKQKGEINTYSEKQLVAMCMDMFMAGTETTSKSLSFCFSYLVREQDVQKRAQEEIDRVIGERPPCLEDRPNMPYNDAIVHECVRHFMGRTFGVPHRAIRDTFLAGYRIPKDTMVVSNFSNILMNEDYYPDPYEFNPERFLRNGKVSIPDHYFPFGLGKHRCMGDVLAKCNIFLFTSTMLQKFTFEPVPGEELPSLDHIDGATPSAAPFSALITPRPRAARN</sequence>
<keyword evidence="8" id="KW-0256">Endoplasmic reticulum</keyword>
<evidence type="ECO:0000313" key="18">
    <source>
        <dbReference type="Proteomes" id="UP000494106"/>
    </source>
</evidence>
<keyword evidence="13 16" id="KW-0472">Membrane</keyword>
<dbReference type="EMBL" id="CADEBC010000208">
    <property type="protein sequence ID" value="CAB3226338.1"/>
    <property type="molecule type" value="Genomic_DNA"/>
</dbReference>
<evidence type="ECO:0000256" key="3">
    <source>
        <dbReference type="ARBA" id="ARBA00004174"/>
    </source>
</evidence>
<evidence type="ECO:0000256" key="1">
    <source>
        <dbReference type="ARBA" id="ARBA00001971"/>
    </source>
</evidence>
<keyword evidence="10 15" id="KW-0560">Oxidoreductase</keyword>
<keyword evidence="16" id="KW-0812">Transmembrane</keyword>
<dbReference type="PRINTS" id="PR00463">
    <property type="entry name" value="EP450I"/>
</dbReference>
<name>A0A8S0Z2C0_ARCPL</name>
<dbReference type="GO" id="GO:0005506">
    <property type="term" value="F:iron ion binding"/>
    <property type="evidence" value="ECO:0007669"/>
    <property type="project" value="InterPro"/>
</dbReference>
<comment type="caution">
    <text evidence="17">The sequence shown here is derived from an EMBL/GenBank/DDBJ whole genome shotgun (WGS) entry which is preliminary data.</text>
</comment>
<evidence type="ECO:0000256" key="12">
    <source>
        <dbReference type="ARBA" id="ARBA00023033"/>
    </source>
</evidence>
<evidence type="ECO:0000256" key="4">
    <source>
        <dbReference type="ARBA" id="ARBA00004406"/>
    </source>
</evidence>
<dbReference type="PROSITE" id="PS00086">
    <property type="entry name" value="CYTOCHROME_P450"/>
    <property type="match status" value="1"/>
</dbReference>
<comment type="function">
    <text evidence="2">May be involved in the metabolism of insect hormones and in the breakdown of synthetic insecticides.</text>
</comment>
<proteinExistence type="inferred from homology"/>
<evidence type="ECO:0000256" key="11">
    <source>
        <dbReference type="ARBA" id="ARBA00023004"/>
    </source>
</evidence>
<comment type="subcellular location">
    <subcellularLocation>
        <location evidence="4">Endoplasmic reticulum membrane</location>
        <topology evidence="4">Peripheral membrane protein</topology>
    </subcellularLocation>
    <subcellularLocation>
        <location evidence="3">Microsome membrane</location>
        <topology evidence="3">Peripheral membrane protein</topology>
    </subcellularLocation>
</comment>
<evidence type="ECO:0008006" key="19">
    <source>
        <dbReference type="Google" id="ProtNLM"/>
    </source>
</evidence>
<dbReference type="InterPro" id="IPR002401">
    <property type="entry name" value="Cyt_P450_E_grp-I"/>
</dbReference>
<comment type="cofactor">
    <cofactor evidence="1 14">
        <name>heme</name>
        <dbReference type="ChEBI" id="CHEBI:30413"/>
    </cofactor>
</comment>
<dbReference type="Proteomes" id="UP000494106">
    <property type="component" value="Unassembled WGS sequence"/>
</dbReference>
<comment type="similarity">
    <text evidence="5 15">Belongs to the cytochrome P450 family.</text>
</comment>